<name>A0ABP2KUG2_9BACE</name>
<accession>A0ABP2KUG2</accession>
<dbReference type="Proteomes" id="UP000010321">
    <property type="component" value="Unassembled WGS sequence"/>
</dbReference>
<keyword evidence="2" id="KW-1185">Reference proteome</keyword>
<comment type="caution">
    <text evidence="1">The sequence shown here is derived from an EMBL/GenBank/DDBJ whole genome shotgun (WGS) entry which is preliminary data.</text>
</comment>
<gene>
    <name evidence="1" type="ORF">HMPREF9445_00881</name>
</gene>
<evidence type="ECO:0000313" key="1">
    <source>
        <dbReference type="EMBL" id="EGF53365.1"/>
    </source>
</evidence>
<sequence>MLIRSTMEKFSFHRGETFVPSWGSFCSTMVERINIGNVSSY</sequence>
<protein>
    <submittedName>
        <fullName evidence="1">Uncharacterized protein</fullName>
    </submittedName>
</protein>
<organism evidence="1 2">
    <name type="scientific">Bacteroides clarus YIT 12056</name>
    <dbReference type="NCBI Taxonomy" id="762984"/>
    <lineage>
        <taxon>Bacteria</taxon>
        <taxon>Pseudomonadati</taxon>
        <taxon>Bacteroidota</taxon>
        <taxon>Bacteroidia</taxon>
        <taxon>Bacteroidales</taxon>
        <taxon>Bacteroidaceae</taxon>
        <taxon>Bacteroides</taxon>
    </lineage>
</organism>
<reference evidence="1 2" key="1">
    <citation type="submission" date="2011-02" db="EMBL/GenBank/DDBJ databases">
        <authorList>
            <person name="Weinstock G."/>
            <person name="Sodergren E."/>
            <person name="Clifton S."/>
            <person name="Fulton L."/>
            <person name="Fulton B."/>
            <person name="Courtney L."/>
            <person name="Fronick C."/>
            <person name="Harrison M."/>
            <person name="Strong C."/>
            <person name="Farmer C."/>
            <person name="Delahaunty K."/>
            <person name="Markovic C."/>
            <person name="Hall O."/>
            <person name="Minx P."/>
            <person name="Tomlinson C."/>
            <person name="Mitreva M."/>
            <person name="Hou S."/>
            <person name="Chen J."/>
            <person name="Wollam A."/>
            <person name="Pepin K.H."/>
            <person name="Johnson M."/>
            <person name="Bhonagiri V."/>
            <person name="Zhang X."/>
            <person name="Suruliraj S."/>
            <person name="Warren W."/>
            <person name="Chinwalla A."/>
            <person name="Mardis E.R."/>
            <person name="Wilson R.K."/>
        </authorList>
    </citation>
    <scope>NUCLEOTIDE SEQUENCE [LARGE SCALE GENOMIC DNA]</scope>
    <source>
        <strain evidence="1 2">YIT 12056</strain>
    </source>
</reference>
<proteinExistence type="predicted"/>
<dbReference type="EMBL" id="AFBM01000008">
    <property type="protein sequence ID" value="EGF53365.1"/>
    <property type="molecule type" value="Genomic_DNA"/>
</dbReference>
<evidence type="ECO:0000313" key="2">
    <source>
        <dbReference type="Proteomes" id="UP000010321"/>
    </source>
</evidence>